<dbReference type="EMBL" id="BJZP01000003">
    <property type="protein sequence ID" value="GEO83940.1"/>
    <property type="molecule type" value="Genomic_DNA"/>
</dbReference>
<dbReference type="RefSeq" id="WP_307725725.1">
    <property type="nucleotide sequence ID" value="NZ_BJZP01000003.1"/>
</dbReference>
<keyword evidence="2" id="KW-0238">DNA-binding</keyword>
<dbReference type="SUPFAM" id="SSF46689">
    <property type="entry name" value="Homeodomain-like"/>
    <property type="match status" value="2"/>
</dbReference>
<accession>A0A512HF04</accession>
<organism evidence="5 6">
    <name type="scientific">Ciceribacter naphthalenivorans</name>
    <dbReference type="NCBI Taxonomy" id="1118451"/>
    <lineage>
        <taxon>Bacteria</taxon>
        <taxon>Pseudomonadati</taxon>
        <taxon>Pseudomonadota</taxon>
        <taxon>Alphaproteobacteria</taxon>
        <taxon>Hyphomicrobiales</taxon>
        <taxon>Rhizobiaceae</taxon>
        <taxon>Ciceribacter</taxon>
    </lineage>
</organism>
<dbReference type="InterPro" id="IPR009057">
    <property type="entry name" value="Homeodomain-like_sf"/>
</dbReference>
<dbReference type="InterPro" id="IPR050204">
    <property type="entry name" value="AraC_XylS_family_regulators"/>
</dbReference>
<dbReference type="PANTHER" id="PTHR46796">
    <property type="entry name" value="HTH-TYPE TRANSCRIPTIONAL ACTIVATOR RHAS-RELATED"/>
    <property type="match status" value="1"/>
</dbReference>
<sequence length="221" mass="24358">MSASGRGQVTAGAGDIITVNPGEVHDGEPLRGEVREWRMLYLSTEHMREVSLGFDRLGEFEFTAPVFHKSEMAGSFASAFTRLTEADLAQPELATNEALIDLFASLVRRRDDHPPDCSHGGLRRARAFLDDDPTRNHSLSALAAEAGLSPFQTLRAFVSWTGLTPHAYLMQKRANLARRLIIMGHGLASAALESGYADQSHMTRDFRRRYGLTPAAFATTR</sequence>
<dbReference type="InterPro" id="IPR018060">
    <property type="entry name" value="HTH_AraC"/>
</dbReference>
<evidence type="ECO:0000313" key="6">
    <source>
        <dbReference type="Proteomes" id="UP000321717"/>
    </source>
</evidence>
<dbReference type="PANTHER" id="PTHR46796:SF2">
    <property type="entry name" value="TRANSCRIPTIONAL REGULATORY PROTEIN"/>
    <property type="match status" value="1"/>
</dbReference>
<keyword evidence="6" id="KW-1185">Reference proteome</keyword>
<dbReference type="Pfam" id="PF12833">
    <property type="entry name" value="HTH_18"/>
    <property type="match status" value="1"/>
</dbReference>
<gene>
    <name evidence="5" type="ORF">RNA01_08720</name>
</gene>
<evidence type="ECO:0000313" key="5">
    <source>
        <dbReference type="EMBL" id="GEO83940.1"/>
    </source>
</evidence>
<dbReference type="AlphaFoldDB" id="A0A512HF04"/>
<dbReference type="InterPro" id="IPR003313">
    <property type="entry name" value="AraC-bd"/>
</dbReference>
<name>A0A512HF04_9HYPH</name>
<evidence type="ECO:0000259" key="4">
    <source>
        <dbReference type="PROSITE" id="PS01124"/>
    </source>
</evidence>
<evidence type="ECO:0000256" key="2">
    <source>
        <dbReference type="ARBA" id="ARBA00023125"/>
    </source>
</evidence>
<dbReference type="InterPro" id="IPR037923">
    <property type="entry name" value="HTH-like"/>
</dbReference>
<feature type="domain" description="HTH araC/xylS-type" evidence="4">
    <location>
        <begin position="123"/>
        <end position="220"/>
    </location>
</feature>
<dbReference type="GO" id="GO:0003700">
    <property type="term" value="F:DNA-binding transcription factor activity"/>
    <property type="evidence" value="ECO:0007669"/>
    <property type="project" value="InterPro"/>
</dbReference>
<dbReference type="Pfam" id="PF02311">
    <property type="entry name" value="AraC_binding"/>
    <property type="match status" value="1"/>
</dbReference>
<keyword evidence="1" id="KW-0805">Transcription regulation</keyword>
<dbReference type="PROSITE" id="PS01124">
    <property type="entry name" value="HTH_ARAC_FAMILY_2"/>
    <property type="match status" value="1"/>
</dbReference>
<comment type="caution">
    <text evidence="5">The sequence shown here is derived from an EMBL/GenBank/DDBJ whole genome shotgun (WGS) entry which is preliminary data.</text>
</comment>
<dbReference type="Gene3D" id="1.10.10.60">
    <property type="entry name" value="Homeodomain-like"/>
    <property type="match status" value="2"/>
</dbReference>
<dbReference type="SUPFAM" id="SSF51215">
    <property type="entry name" value="Regulatory protein AraC"/>
    <property type="match status" value="1"/>
</dbReference>
<protein>
    <submittedName>
        <fullName evidence="5">AraC family transcriptional regulator</fullName>
    </submittedName>
</protein>
<dbReference type="Proteomes" id="UP000321717">
    <property type="component" value="Unassembled WGS sequence"/>
</dbReference>
<evidence type="ECO:0000256" key="3">
    <source>
        <dbReference type="ARBA" id="ARBA00023163"/>
    </source>
</evidence>
<keyword evidence="3" id="KW-0804">Transcription</keyword>
<proteinExistence type="predicted"/>
<evidence type="ECO:0000256" key="1">
    <source>
        <dbReference type="ARBA" id="ARBA00023015"/>
    </source>
</evidence>
<reference evidence="5 6" key="1">
    <citation type="submission" date="2019-07" db="EMBL/GenBank/DDBJ databases">
        <title>Whole genome shotgun sequence of Rhizobium naphthalenivorans NBRC 107585.</title>
        <authorList>
            <person name="Hosoyama A."/>
            <person name="Uohara A."/>
            <person name="Ohji S."/>
            <person name="Ichikawa N."/>
        </authorList>
    </citation>
    <scope>NUCLEOTIDE SEQUENCE [LARGE SCALE GENOMIC DNA]</scope>
    <source>
        <strain evidence="5 6">NBRC 107585</strain>
    </source>
</reference>
<dbReference type="SMART" id="SM00342">
    <property type="entry name" value="HTH_ARAC"/>
    <property type="match status" value="1"/>
</dbReference>
<dbReference type="GO" id="GO:0043565">
    <property type="term" value="F:sequence-specific DNA binding"/>
    <property type="evidence" value="ECO:0007669"/>
    <property type="project" value="InterPro"/>
</dbReference>